<evidence type="ECO:0000313" key="2">
    <source>
        <dbReference type="EMBL" id="NJQ06382.1"/>
    </source>
</evidence>
<dbReference type="PROSITE" id="PS51257">
    <property type="entry name" value="PROKAR_LIPOPROTEIN"/>
    <property type="match status" value="1"/>
</dbReference>
<dbReference type="Proteomes" id="UP000578686">
    <property type="component" value="Unassembled WGS sequence"/>
</dbReference>
<evidence type="ECO:0000313" key="3">
    <source>
        <dbReference type="Proteomes" id="UP000578686"/>
    </source>
</evidence>
<feature type="signal peptide" evidence="1">
    <location>
        <begin position="1"/>
        <end position="27"/>
    </location>
</feature>
<dbReference type="AlphaFoldDB" id="A0A7X6D1E3"/>
<feature type="chain" id="PRO_5031497182" description="Lipoprotein" evidence="1">
    <location>
        <begin position="28"/>
        <end position="201"/>
    </location>
</feature>
<accession>A0A7X6D1E3</accession>
<keyword evidence="1" id="KW-0732">Signal</keyword>
<sequence>MTAISRSRGRRAVRTTLAAGAVSLGLAALTACDKPSPNAHFTLGTATSTMETATDCYGHGEALGVDEARACLEDTADVRVFTTEGGETLRVGVDPKIAETGWLLFVNGNPHAIDPSYTTYRSFPADQLYAASDAATLPGQSEEAFADVVQITVAQVSEDYDTEALMAAFGAAQTGDFGPFDEALFGQFEGVWNLQLEQKEH</sequence>
<evidence type="ECO:0000256" key="1">
    <source>
        <dbReference type="SAM" id="SignalP"/>
    </source>
</evidence>
<dbReference type="EMBL" id="JAAVJD010000080">
    <property type="protein sequence ID" value="NJQ06382.1"/>
    <property type="molecule type" value="Genomic_DNA"/>
</dbReference>
<dbReference type="RefSeq" id="WP_167970415.1">
    <property type="nucleotide sequence ID" value="NZ_BHZG01000138.1"/>
</dbReference>
<protein>
    <recommendedName>
        <fullName evidence="4">Lipoprotein</fullName>
    </recommendedName>
</protein>
<reference evidence="2 3" key="1">
    <citation type="submission" date="2020-03" db="EMBL/GenBank/DDBJ databases">
        <title>Draft genome of Streptomyces sp. ventii, isolated from the Axial Seamount in the Pacific Ocean, and resequencing of the two type strains Streptomyces lonarensis strain NCL 716 and Streptomyces bohaiensis strain 11A07.</title>
        <authorList>
            <person name="Loughran R.M."/>
            <person name="Pfannmuller K.M."/>
            <person name="Wasson B.J."/>
            <person name="Deadmond M.C."/>
            <person name="Paddock B.E."/>
            <person name="Koyack M.J."/>
            <person name="Gallegos D.A."/>
            <person name="Mitchell E.A."/>
            <person name="Ushijima B."/>
            <person name="Saw J.H."/>
            <person name="Mcphail K.L."/>
            <person name="Videau P."/>
        </authorList>
    </citation>
    <scope>NUCLEOTIDE SEQUENCE [LARGE SCALE GENOMIC DNA]</scope>
    <source>
        <strain evidence="2 3">NCL716</strain>
    </source>
</reference>
<gene>
    <name evidence="2" type="ORF">HCN56_12500</name>
</gene>
<name>A0A7X6D1E3_9ACTN</name>
<comment type="caution">
    <text evidence="2">The sequence shown here is derived from an EMBL/GenBank/DDBJ whole genome shotgun (WGS) entry which is preliminary data.</text>
</comment>
<keyword evidence="3" id="KW-1185">Reference proteome</keyword>
<proteinExistence type="predicted"/>
<organism evidence="2 3">
    <name type="scientific">Streptomyces lonarensis</name>
    <dbReference type="NCBI Taxonomy" id="700599"/>
    <lineage>
        <taxon>Bacteria</taxon>
        <taxon>Bacillati</taxon>
        <taxon>Actinomycetota</taxon>
        <taxon>Actinomycetes</taxon>
        <taxon>Kitasatosporales</taxon>
        <taxon>Streptomycetaceae</taxon>
        <taxon>Streptomyces</taxon>
    </lineage>
</organism>
<evidence type="ECO:0008006" key="4">
    <source>
        <dbReference type="Google" id="ProtNLM"/>
    </source>
</evidence>